<dbReference type="AlphaFoldDB" id="A0AAN8JSW5"/>
<evidence type="ECO:0000256" key="1">
    <source>
        <dbReference type="ARBA" id="ARBA00007374"/>
    </source>
</evidence>
<dbReference type="GO" id="GO:0032958">
    <property type="term" value="P:inositol phosphate biosynthetic process"/>
    <property type="evidence" value="ECO:0007669"/>
    <property type="project" value="InterPro"/>
</dbReference>
<sequence length="416" mass="47300">MPEHLMESHPSVQAVQLEPFQHQVGGHTVVLHYDETTLCKPLVKREQHFYVTQPEELKEFTAEYRGVIDVQLQEDNNGYITLIGYPHHIDSNDTLLKPDSGSSSPLSSGSDSEATTTQYHIAHKNTPIKHKTGSSTGIRFLRSGSLEVSTQTDKVFSTADSSKKGSLNPWSLRCHKMLLKKWRNQGQSSDTSKFILLENVAARFKRPCILDLKMGTRQHGDDASENKKKLQMEKCKQSTSSTLGVRVCGMQVYQVDSETYTSRDKYHGRSLSEEGFSQTIRQFLHDGRNIRLDIIKTILEKLKKLHHLVEKQDSFRFYSSSLLIMYDGIEGGMDSAETLSQQNMRNSDEVLHNESLDNDDNDKGRVVVRMIDFAHTTHRGFYGDKTTHDGPDRGYLLGLENLIKVFRQLQDEYTAS</sequence>
<dbReference type="GO" id="GO:0000828">
    <property type="term" value="F:inositol hexakisphosphate kinase activity"/>
    <property type="evidence" value="ECO:0007669"/>
    <property type="project" value="TreeGrafter"/>
</dbReference>
<dbReference type="InterPro" id="IPR038286">
    <property type="entry name" value="IPK_sf"/>
</dbReference>
<dbReference type="EMBL" id="JAZGQO010000008">
    <property type="protein sequence ID" value="KAK6179393.1"/>
    <property type="molecule type" value="Genomic_DNA"/>
</dbReference>
<dbReference type="PANTHER" id="PTHR12400">
    <property type="entry name" value="INOSITOL POLYPHOSPHATE KINASE"/>
    <property type="match status" value="1"/>
</dbReference>
<feature type="region of interest" description="Disordered" evidence="5">
    <location>
        <begin position="94"/>
        <end position="115"/>
    </location>
</feature>
<comment type="caution">
    <text evidence="6">The sequence shown here is derived from an EMBL/GenBank/DDBJ whole genome shotgun (WGS) entry which is preliminary data.</text>
</comment>
<dbReference type="Gene3D" id="3.30.470.160">
    <property type="entry name" value="Inositol polyphosphate kinase"/>
    <property type="match status" value="1"/>
</dbReference>
<dbReference type="Proteomes" id="UP001347796">
    <property type="component" value="Unassembled WGS sequence"/>
</dbReference>
<keyword evidence="7" id="KW-1185">Reference proteome</keyword>
<evidence type="ECO:0000313" key="6">
    <source>
        <dbReference type="EMBL" id="KAK6179393.1"/>
    </source>
</evidence>
<evidence type="ECO:0000256" key="4">
    <source>
        <dbReference type="RuleBase" id="RU363090"/>
    </source>
</evidence>
<comment type="similarity">
    <text evidence="1 4">Belongs to the inositol phosphokinase (IPK) family.</text>
</comment>
<keyword evidence="2 4" id="KW-0808">Transferase</keyword>
<proteinExistence type="inferred from homology"/>
<dbReference type="InterPro" id="IPR005522">
    <property type="entry name" value="IPK"/>
</dbReference>
<evidence type="ECO:0000256" key="5">
    <source>
        <dbReference type="SAM" id="MobiDB-lite"/>
    </source>
</evidence>
<evidence type="ECO:0000256" key="2">
    <source>
        <dbReference type="ARBA" id="ARBA00022679"/>
    </source>
</evidence>
<reference evidence="6 7" key="1">
    <citation type="submission" date="2024-01" db="EMBL/GenBank/DDBJ databases">
        <title>The genome of the rayed Mediterranean limpet Patella caerulea (Linnaeus, 1758).</title>
        <authorList>
            <person name="Anh-Thu Weber A."/>
            <person name="Halstead-Nussloch G."/>
        </authorList>
    </citation>
    <scope>NUCLEOTIDE SEQUENCE [LARGE SCALE GENOMIC DNA]</scope>
    <source>
        <strain evidence="6">AATW-2023a</strain>
        <tissue evidence="6">Whole specimen</tissue>
    </source>
</reference>
<organism evidence="6 7">
    <name type="scientific">Patella caerulea</name>
    <name type="common">Rayed Mediterranean limpet</name>
    <dbReference type="NCBI Taxonomy" id="87958"/>
    <lineage>
        <taxon>Eukaryota</taxon>
        <taxon>Metazoa</taxon>
        <taxon>Spiralia</taxon>
        <taxon>Lophotrochozoa</taxon>
        <taxon>Mollusca</taxon>
        <taxon>Gastropoda</taxon>
        <taxon>Patellogastropoda</taxon>
        <taxon>Patelloidea</taxon>
        <taxon>Patellidae</taxon>
        <taxon>Patella</taxon>
    </lineage>
</organism>
<feature type="compositionally biased region" description="Low complexity" evidence="5">
    <location>
        <begin position="98"/>
        <end position="112"/>
    </location>
</feature>
<keyword evidence="3 4" id="KW-0418">Kinase</keyword>
<evidence type="ECO:0000313" key="7">
    <source>
        <dbReference type="Proteomes" id="UP001347796"/>
    </source>
</evidence>
<dbReference type="EC" id="2.7.-.-" evidence="4"/>
<dbReference type="GO" id="GO:0046854">
    <property type="term" value="P:phosphatidylinositol phosphate biosynthetic process"/>
    <property type="evidence" value="ECO:0007669"/>
    <property type="project" value="TreeGrafter"/>
</dbReference>
<protein>
    <recommendedName>
        <fullName evidence="4">Kinase</fullName>
        <ecNumber evidence="4">2.7.-.-</ecNumber>
    </recommendedName>
</protein>
<dbReference type="SUPFAM" id="SSF56104">
    <property type="entry name" value="SAICAR synthase-like"/>
    <property type="match status" value="1"/>
</dbReference>
<gene>
    <name evidence="6" type="ORF">SNE40_011765</name>
</gene>
<dbReference type="PANTHER" id="PTHR12400:SF21">
    <property type="entry name" value="KINASE"/>
    <property type="match status" value="1"/>
</dbReference>
<accession>A0AAN8JSW5</accession>
<name>A0AAN8JSW5_PATCE</name>
<dbReference type="GO" id="GO:0005634">
    <property type="term" value="C:nucleus"/>
    <property type="evidence" value="ECO:0007669"/>
    <property type="project" value="TreeGrafter"/>
</dbReference>
<evidence type="ECO:0000256" key="3">
    <source>
        <dbReference type="ARBA" id="ARBA00022777"/>
    </source>
</evidence>
<dbReference type="Pfam" id="PF03770">
    <property type="entry name" value="IPK"/>
    <property type="match status" value="1"/>
</dbReference>
<dbReference type="GO" id="GO:0005737">
    <property type="term" value="C:cytoplasm"/>
    <property type="evidence" value="ECO:0007669"/>
    <property type="project" value="TreeGrafter"/>
</dbReference>